<evidence type="ECO:0000313" key="2">
    <source>
        <dbReference type="EMBL" id="RMI44992.1"/>
    </source>
</evidence>
<organism evidence="2 3">
    <name type="scientific">Streptomyces triticirhizae</name>
    <dbReference type="NCBI Taxonomy" id="2483353"/>
    <lineage>
        <taxon>Bacteria</taxon>
        <taxon>Bacillati</taxon>
        <taxon>Actinomycetota</taxon>
        <taxon>Actinomycetes</taxon>
        <taxon>Kitasatosporales</taxon>
        <taxon>Streptomycetaceae</taxon>
        <taxon>Streptomyces</taxon>
    </lineage>
</organism>
<feature type="region of interest" description="Disordered" evidence="1">
    <location>
        <begin position="193"/>
        <end position="230"/>
    </location>
</feature>
<keyword evidence="3" id="KW-1185">Reference proteome</keyword>
<proteinExistence type="predicted"/>
<gene>
    <name evidence="2" type="ORF">EBN88_04155</name>
</gene>
<dbReference type="InterPro" id="IPR045592">
    <property type="entry name" value="DUF6461"/>
</dbReference>
<evidence type="ECO:0000256" key="1">
    <source>
        <dbReference type="SAM" id="MobiDB-lite"/>
    </source>
</evidence>
<dbReference type="Pfam" id="PF20062">
    <property type="entry name" value="DUF6461"/>
    <property type="match status" value="1"/>
</dbReference>
<dbReference type="EMBL" id="RFFJ01000011">
    <property type="protein sequence ID" value="RMI44992.1"/>
    <property type="molecule type" value="Genomic_DNA"/>
</dbReference>
<protein>
    <submittedName>
        <fullName evidence="2">Uncharacterized protein</fullName>
    </submittedName>
</protein>
<evidence type="ECO:0000313" key="3">
    <source>
        <dbReference type="Proteomes" id="UP000278673"/>
    </source>
</evidence>
<dbReference type="Proteomes" id="UP000278673">
    <property type="component" value="Unassembled WGS sequence"/>
</dbReference>
<dbReference type="RefSeq" id="WP_122182412.1">
    <property type="nucleotide sequence ID" value="NZ_RFFJ01000011.1"/>
</dbReference>
<accession>A0A3M2M656</accession>
<dbReference type="AlphaFoldDB" id="A0A3M2M656"/>
<comment type="caution">
    <text evidence="2">The sequence shown here is derived from an EMBL/GenBank/DDBJ whole genome shotgun (WGS) entry which is preliminary data.</text>
</comment>
<name>A0A3M2M656_9ACTN</name>
<sequence length="230" mass="23638">MIDPGLAWLDAFCEPGFRVTFAHRLAPRELLTRMGADPATFRRRDAAAAEQAQARLAWGLSVARAGLHEGWAYAVESAGVHGSGRETLRRVSCGTRALVLSRAADGGWAFAFAEGGEVVATRESVSAGRDAGALGDWPWRVGLLDDEPVAGQWAGAGARLLALAEGALGARLPREQVEWGWLVSAEVGAVSPPAPPVGIGPGVSAPGRGRPQGVAAGPGLGGPRPEGAVS</sequence>
<reference evidence="2 3" key="1">
    <citation type="submission" date="2018-10" db="EMBL/GenBank/DDBJ databases">
        <title>Isolation, diversity and antifungal activity of actinobacteria from wheat.</title>
        <authorList>
            <person name="Han C."/>
        </authorList>
    </citation>
    <scope>NUCLEOTIDE SEQUENCE [LARGE SCALE GENOMIC DNA]</scope>
    <source>
        <strain evidence="2 3">NEAU-YY642</strain>
    </source>
</reference>